<organism evidence="1 2">
    <name type="scientific">Cuspidothrix issatschenkoi CHARLIE-1</name>
    <dbReference type="NCBI Taxonomy" id="2052836"/>
    <lineage>
        <taxon>Bacteria</taxon>
        <taxon>Bacillati</taxon>
        <taxon>Cyanobacteriota</taxon>
        <taxon>Cyanophyceae</taxon>
        <taxon>Nostocales</taxon>
        <taxon>Aphanizomenonaceae</taxon>
        <taxon>Cuspidothrix</taxon>
    </lineage>
</organism>
<evidence type="ECO:0000313" key="2">
    <source>
        <dbReference type="Proteomes" id="UP000239589"/>
    </source>
</evidence>
<proteinExistence type="predicted"/>
<gene>
    <name evidence="1" type="ORF">CUN59_20060</name>
</gene>
<reference evidence="1 2" key="1">
    <citation type="submission" date="2018-02" db="EMBL/GenBank/DDBJ databases">
        <title>Discovery of a pederin family compound in a non-symbiotic bloom-forming cyanobacterium.</title>
        <authorList>
            <person name="Kust A."/>
            <person name="Mares J."/>
            <person name="Jokela J."/>
            <person name="Urajova P."/>
            <person name="Hajek J."/>
            <person name="Saurav K."/>
            <person name="Voracova K."/>
            <person name="Fewer D.P."/>
            <person name="Haapaniemi E."/>
            <person name="Permi P."/>
            <person name="Rehakova K."/>
            <person name="Sivonen K."/>
            <person name="Hrouzek P."/>
        </authorList>
    </citation>
    <scope>NUCLEOTIDE SEQUENCE [LARGE SCALE GENOMIC DNA]</scope>
    <source>
        <strain evidence="1 2">CHARLIE-1</strain>
    </source>
</reference>
<accession>A0A2S6CPA9</accession>
<comment type="caution">
    <text evidence="1">The sequence shown here is derived from an EMBL/GenBank/DDBJ whole genome shotgun (WGS) entry which is preliminary data.</text>
</comment>
<keyword evidence="2" id="KW-1185">Reference proteome</keyword>
<dbReference type="RefSeq" id="WP_104389485.1">
    <property type="nucleotide sequence ID" value="NZ_PGEM01000200.1"/>
</dbReference>
<dbReference type="OrthoDB" id="9765242at2"/>
<dbReference type="Proteomes" id="UP000239589">
    <property type="component" value="Unassembled WGS sequence"/>
</dbReference>
<sequence>MSDNLIDIVKLAIKQDFHLVVISNKNDFTLTIKEEHPDAKCKFVTIKLKKSIDYFGFSLHKDKGQGNNDPVYPFLNPQCKGICSKDDGILFLRKSNKVYVLLIEMKSTNPGGYLQQLKAAKSFVDFILQRIKIFNNQINTKVEFRGLLFSCRPIPNEGTTKKQKLTFADRNGLLVSENSGNNTYHIQQFLEKID</sequence>
<protein>
    <submittedName>
        <fullName evidence="1">Uncharacterized protein</fullName>
    </submittedName>
</protein>
<name>A0A2S6CPA9_9CYAN</name>
<dbReference type="EMBL" id="PGEM01000200">
    <property type="protein sequence ID" value="PPJ61595.1"/>
    <property type="molecule type" value="Genomic_DNA"/>
</dbReference>
<dbReference type="AlphaFoldDB" id="A0A2S6CPA9"/>
<evidence type="ECO:0000313" key="1">
    <source>
        <dbReference type="EMBL" id="PPJ61595.1"/>
    </source>
</evidence>